<name>A0A084SVZ2_9BACT</name>
<evidence type="ECO:0000256" key="10">
    <source>
        <dbReference type="ARBA" id="ARBA00022840"/>
    </source>
</evidence>
<comment type="pathway">
    <text evidence="3 13">Amino-acid biosynthesis; L-histidine biosynthesis; L-histidine from 5-phospho-alpha-D-ribose 1-diphosphate: step 3/9.</text>
</comment>
<dbReference type="Gene3D" id="1.10.287.1080">
    <property type="entry name" value="MazG-like"/>
    <property type="match status" value="1"/>
</dbReference>
<keyword evidence="11 13" id="KW-0368">Histidine biosynthesis</keyword>
<evidence type="ECO:0000256" key="4">
    <source>
        <dbReference type="ARBA" id="ARBA00005204"/>
    </source>
</evidence>
<comment type="caution">
    <text evidence="15">The sequence shown here is derived from an EMBL/GenBank/DDBJ whole genome shotgun (WGS) entry which is preliminary data.</text>
</comment>
<evidence type="ECO:0000256" key="11">
    <source>
        <dbReference type="ARBA" id="ARBA00023102"/>
    </source>
</evidence>
<evidence type="ECO:0000313" key="15">
    <source>
        <dbReference type="EMBL" id="KFA92627.1"/>
    </source>
</evidence>
<keyword evidence="13" id="KW-0963">Cytoplasm</keyword>
<evidence type="ECO:0000256" key="6">
    <source>
        <dbReference type="ARBA" id="ARBA00008299"/>
    </source>
</evidence>
<dbReference type="Gene3D" id="3.10.20.810">
    <property type="entry name" value="Phosphoribosyl-AMP cyclohydrolase"/>
    <property type="match status" value="1"/>
</dbReference>
<dbReference type="InterPro" id="IPR023019">
    <property type="entry name" value="His_synth_HisIE"/>
</dbReference>
<accession>A0A084SVZ2</accession>
<dbReference type="NCBIfam" id="NF002747">
    <property type="entry name" value="PRK02759.1"/>
    <property type="match status" value="1"/>
</dbReference>
<dbReference type="InterPro" id="IPR002496">
    <property type="entry name" value="PRib_AMP_CycHydrolase_dom"/>
</dbReference>
<dbReference type="PANTHER" id="PTHR42945">
    <property type="entry name" value="HISTIDINE BIOSYNTHESIS BIFUNCTIONAL PROTEIN"/>
    <property type="match status" value="1"/>
</dbReference>
<evidence type="ECO:0000256" key="12">
    <source>
        <dbReference type="ARBA" id="ARBA00023268"/>
    </source>
</evidence>
<dbReference type="Proteomes" id="UP000028547">
    <property type="component" value="Unassembled WGS sequence"/>
</dbReference>
<dbReference type="AlphaFoldDB" id="A0A084SVZ2"/>
<comment type="similarity">
    <text evidence="5 13">In the C-terminal section; belongs to the PRA-PH family.</text>
</comment>
<dbReference type="GO" id="GO:0000105">
    <property type="term" value="P:L-histidine biosynthetic process"/>
    <property type="evidence" value="ECO:0007669"/>
    <property type="project" value="UniProtKB-UniRule"/>
</dbReference>
<dbReference type="InterPro" id="IPR021130">
    <property type="entry name" value="PRib-ATP_PPHydrolase-like"/>
</dbReference>
<feature type="region of interest" description="Phosphoribosyl-ATP pyrophosphohydrolase" evidence="13">
    <location>
        <begin position="109"/>
        <end position="211"/>
    </location>
</feature>
<evidence type="ECO:0000259" key="14">
    <source>
        <dbReference type="Pfam" id="PF01502"/>
    </source>
</evidence>
<dbReference type="RefSeq" id="WP_200883698.1">
    <property type="nucleotide sequence ID" value="NZ_JPMI01000084.1"/>
</dbReference>
<gene>
    <name evidence="13" type="primary">hisI</name>
    <name evidence="13" type="synonym">hisIE</name>
    <name evidence="15" type="ORF">Q664_14270</name>
</gene>
<dbReference type="HAMAP" id="MF_01019">
    <property type="entry name" value="HisIE"/>
    <property type="match status" value="1"/>
</dbReference>
<dbReference type="EC" id="3.5.4.19" evidence="13"/>
<evidence type="ECO:0000256" key="7">
    <source>
        <dbReference type="ARBA" id="ARBA00022605"/>
    </source>
</evidence>
<dbReference type="EMBL" id="JPMI01000084">
    <property type="protein sequence ID" value="KFA92627.1"/>
    <property type="molecule type" value="Genomic_DNA"/>
</dbReference>
<reference evidence="15 16" key="1">
    <citation type="submission" date="2014-07" db="EMBL/GenBank/DDBJ databases">
        <title>Draft Genome Sequence of Gephyronic Acid Producer, Cystobacter violaceus Strain Cb vi76.</title>
        <authorList>
            <person name="Stevens D.C."/>
            <person name="Young J."/>
            <person name="Carmichael R."/>
            <person name="Tan J."/>
            <person name="Taylor R.E."/>
        </authorList>
    </citation>
    <scope>NUCLEOTIDE SEQUENCE [LARGE SCALE GENOMIC DNA]</scope>
    <source>
        <strain evidence="15 16">Cb vi76</strain>
    </source>
</reference>
<evidence type="ECO:0000313" key="16">
    <source>
        <dbReference type="Proteomes" id="UP000028547"/>
    </source>
</evidence>
<evidence type="ECO:0000256" key="5">
    <source>
        <dbReference type="ARBA" id="ARBA00007731"/>
    </source>
</evidence>
<organism evidence="15 16">
    <name type="scientific">Archangium violaceum Cb vi76</name>
    <dbReference type="NCBI Taxonomy" id="1406225"/>
    <lineage>
        <taxon>Bacteria</taxon>
        <taxon>Pseudomonadati</taxon>
        <taxon>Myxococcota</taxon>
        <taxon>Myxococcia</taxon>
        <taxon>Myxococcales</taxon>
        <taxon>Cystobacterineae</taxon>
        <taxon>Archangiaceae</taxon>
        <taxon>Archangium</taxon>
    </lineage>
</organism>
<keyword evidence="12 13" id="KW-0511">Multifunctional enzyme</keyword>
<dbReference type="InterPro" id="IPR038019">
    <property type="entry name" value="PRib_AMP_CycHydrolase_sf"/>
</dbReference>
<dbReference type="GO" id="GO:0005737">
    <property type="term" value="C:cytoplasm"/>
    <property type="evidence" value="ECO:0007669"/>
    <property type="project" value="UniProtKB-SubCell"/>
</dbReference>
<dbReference type="NCBIfam" id="TIGR03188">
    <property type="entry name" value="histidine_hisI"/>
    <property type="match status" value="1"/>
</dbReference>
<dbReference type="GO" id="GO:0004635">
    <property type="term" value="F:phosphoribosyl-AMP cyclohydrolase activity"/>
    <property type="evidence" value="ECO:0007669"/>
    <property type="project" value="UniProtKB-UniRule"/>
</dbReference>
<dbReference type="Pfam" id="PF01502">
    <property type="entry name" value="PRA-CH"/>
    <property type="match status" value="1"/>
</dbReference>
<proteinExistence type="inferred from homology"/>
<evidence type="ECO:0000256" key="9">
    <source>
        <dbReference type="ARBA" id="ARBA00022801"/>
    </source>
</evidence>
<evidence type="ECO:0000256" key="2">
    <source>
        <dbReference type="ARBA" id="ARBA00001460"/>
    </source>
</evidence>
<comment type="catalytic activity">
    <reaction evidence="2 13">
        <text>1-(5-phospho-beta-D-ribosyl)-ATP + H2O = 1-(5-phospho-beta-D-ribosyl)-5'-AMP + diphosphate + H(+)</text>
        <dbReference type="Rhea" id="RHEA:22828"/>
        <dbReference type="ChEBI" id="CHEBI:15377"/>
        <dbReference type="ChEBI" id="CHEBI:15378"/>
        <dbReference type="ChEBI" id="CHEBI:33019"/>
        <dbReference type="ChEBI" id="CHEBI:59457"/>
        <dbReference type="ChEBI" id="CHEBI:73183"/>
        <dbReference type="EC" id="3.6.1.31"/>
    </reaction>
</comment>
<keyword evidence="8 13" id="KW-0547">Nucleotide-binding</keyword>
<dbReference type="SUPFAM" id="SSF101386">
    <property type="entry name" value="all-alpha NTP pyrophosphatases"/>
    <property type="match status" value="1"/>
</dbReference>
<dbReference type="SUPFAM" id="SSF141734">
    <property type="entry name" value="HisI-like"/>
    <property type="match status" value="1"/>
</dbReference>
<dbReference type="InterPro" id="IPR008179">
    <property type="entry name" value="HisE"/>
</dbReference>
<dbReference type="Pfam" id="PF01503">
    <property type="entry name" value="PRA-PH"/>
    <property type="match status" value="1"/>
</dbReference>
<evidence type="ECO:0000256" key="8">
    <source>
        <dbReference type="ARBA" id="ARBA00022741"/>
    </source>
</evidence>
<keyword evidence="9 13" id="KW-0378">Hydrolase</keyword>
<dbReference type="GO" id="GO:0005524">
    <property type="term" value="F:ATP binding"/>
    <property type="evidence" value="ECO:0007669"/>
    <property type="project" value="UniProtKB-KW"/>
</dbReference>
<evidence type="ECO:0000256" key="13">
    <source>
        <dbReference type="HAMAP-Rule" id="MF_01019"/>
    </source>
</evidence>
<keyword evidence="7 13" id="KW-0028">Amino-acid biosynthesis</keyword>
<feature type="region of interest" description="Phosphoribosyl-AMP cyclohydrolase" evidence="13">
    <location>
        <begin position="1"/>
        <end position="108"/>
    </location>
</feature>
<dbReference type="FunFam" id="3.10.20.810:FF:000001">
    <property type="entry name" value="Histidine biosynthesis bifunctional protein HisIE"/>
    <property type="match status" value="1"/>
</dbReference>
<keyword evidence="10 13" id="KW-0067">ATP-binding</keyword>
<dbReference type="PANTHER" id="PTHR42945:SF1">
    <property type="entry name" value="HISTIDINE BIOSYNTHESIS BIFUNCTIONAL PROTEIN HIS7"/>
    <property type="match status" value="1"/>
</dbReference>
<dbReference type="NCBIfam" id="NF000768">
    <property type="entry name" value="PRK00051.1"/>
    <property type="match status" value="1"/>
</dbReference>
<evidence type="ECO:0000256" key="3">
    <source>
        <dbReference type="ARBA" id="ARBA00005169"/>
    </source>
</evidence>
<dbReference type="EC" id="3.6.1.31" evidence="13"/>
<feature type="domain" description="Phosphoribosyl-AMP cyclohydrolase" evidence="14">
    <location>
        <begin position="30"/>
        <end position="101"/>
    </location>
</feature>
<dbReference type="GO" id="GO:0004636">
    <property type="term" value="F:phosphoribosyl-ATP diphosphatase activity"/>
    <property type="evidence" value="ECO:0007669"/>
    <property type="project" value="UniProtKB-UniRule"/>
</dbReference>
<comment type="subcellular location">
    <subcellularLocation>
        <location evidence="13">Cytoplasm</location>
    </subcellularLocation>
</comment>
<comment type="catalytic activity">
    <reaction evidence="1 13">
        <text>1-(5-phospho-beta-D-ribosyl)-5'-AMP + H2O = 1-(5-phospho-beta-D-ribosyl)-5-[(5-phospho-beta-D-ribosylamino)methylideneamino]imidazole-4-carboxamide</text>
        <dbReference type="Rhea" id="RHEA:20049"/>
        <dbReference type="ChEBI" id="CHEBI:15377"/>
        <dbReference type="ChEBI" id="CHEBI:58435"/>
        <dbReference type="ChEBI" id="CHEBI:59457"/>
        <dbReference type="EC" id="3.5.4.19"/>
    </reaction>
</comment>
<comment type="pathway">
    <text evidence="4 13">Amino-acid biosynthesis; L-histidine biosynthesis; L-histidine from 5-phospho-alpha-D-ribose 1-diphosphate: step 2/9.</text>
</comment>
<comment type="similarity">
    <text evidence="6 13">In the N-terminal section; belongs to the PRA-CH family.</text>
</comment>
<dbReference type="UniPathway" id="UPA00031">
    <property type="reaction ID" value="UER00007"/>
</dbReference>
<sequence>MLDLSKLDFTKGNGLVTVVTQDAHSGDLLMVAHADREALEKTLETGEMYYRSRTRGLWHKGGTSGNVQRVVSLTADCDGDAVLARVTKAGPACHTGAETCFDTGPVDALVELDRTITQRAAKAPEPGEKPSYTRRLLDDRNLRLKKIGEEGAELVTACADGDKERATEEAADVLYHVLVAVRPLGITLDDVKAVLARRAGRTPSPSGRGQG</sequence>
<dbReference type="CDD" id="cd11534">
    <property type="entry name" value="NTP-PPase_HisIE_like"/>
    <property type="match status" value="1"/>
</dbReference>
<protein>
    <recommendedName>
        <fullName evidence="13">Histidine biosynthesis bifunctional protein HisIE</fullName>
    </recommendedName>
    <domain>
        <recommendedName>
            <fullName evidence="13">Phosphoribosyl-AMP cyclohydrolase</fullName>
            <shortName evidence="13">PRA-CH</shortName>
            <ecNumber evidence="13">3.5.4.19</ecNumber>
        </recommendedName>
    </domain>
    <domain>
        <recommendedName>
            <fullName evidence="13">Phosphoribosyl-ATP pyrophosphatase</fullName>
            <shortName evidence="13">PRA-PH</shortName>
            <ecNumber evidence="13">3.6.1.31</ecNumber>
        </recommendedName>
    </domain>
</protein>
<evidence type="ECO:0000256" key="1">
    <source>
        <dbReference type="ARBA" id="ARBA00000024"/>
    </source>
</evidence>